<dbReference type="CDD" id="cd00004">
    <property type="entry name" value="Sortase"/>
    <property type="match status" value="1"/>
</dbReference>
<dbReference type="AlphaFoldDB" id="A0A6I3R1P0"/>
<feature type="compositionally biased region" description="Basic and acidic residues" evidence="2">
    <location>
        <begin position="72"/>
        <end position="81"/>
    </location>
</feature>
<dbReference type="EMBL" id="WMZR01000009">
    <property type="protein sequence ID" value="MTS51506.1"/>
    <property type="molecule type" value="Genomic_DNA"/>
</dbReference>
<evidence type="ECO:0000256" key="1">
    <source>
        <dbReference type="ARBA" id="ARBA00022801"/>
    </source>
</evidence>
<dbReference type="Proteomes" id="UP000449193">
    <property type="component" value="Unassembled WGS sequence"/>
</dbReference>
<organism evidence="4 5">
    <name type="scientific">Ruthenibacterium lactatiformans</name>
    <dbReference type="NCBI Taxonomy" id="1550024"/>
    <lineage>
        <taxon>Bacteria</taxon>
        <taxon>Bacillati</taxon>
        <taxon>Bacillota</taxon>
        <taxon>Clostridia</taxon>
        <taxon>Eubacteriales</taxon>
        <taxon>Oscillospiraceae</taxon>
        <taxon>Ruthenibacterium</taxon>
    </lineage>
</organism>
<proteinExistence type="predicted"/>
<comment type="caution">
    <text evidence="4">The sequence shown here is derived from an EMBL/GenBank/DDBJ whole genome shotgun (WGS) entry which is preliminary data.</text>
</comment>
<evidence type="ECO:0000313" key="5">
    <source>
        <dbReference type="Proteomes" id="UP000449193"/>
    </source>
</evidence>
<dbReference type="Pfam" id="PF04203">
    <property type="entry name" value="Sortase"/>
    <property type="match status" value="1"/>
</dbReference>
<dbReference type="Proteomes" id="UP000472755">
    <property type="component" value="Unassembled WGS sequence"/>
</dbReference>
<name>A0A6I3R1P0_9FIRM</name>
<dbReference type="GO" id="GO:0016787">
    <property type="term" value="F:hydrolase activity"/>
    <property type="evidence" value="ECO:0007669"/>
    <property type="project" value="UniProtKB-KW"/>
</dbReference>
<dbReference type="SUPFAM" id="SSF63817">
    <property type="entry name" value="Sortase"/>
    <property type="match status" value="1"/>
</dbReference>
<sequence>MRVKGWKISIVLGLLLLAAALYLWGHNRWESNRAGEASAEVLAALKVEITSPAPVPTPTINPEYAASPTPEPVRETEKQEEVEPSPSPEMATQEIQGYDYIAVLYIPVLELELPVMDQWDYTRLTVAPCRYTGSIYSNDLVIAGHAYEPHFWPLHYLSVGDEVFLTDMGGNRLRYSVSEIQTLEDTAIGDMVNSGYDLTLFTCTNNGIARLAVRCSRG</sequence>
<protein>
    <submittedName>
        <fullName evidence="4">Sortase</fullName>
    </submittedName>
</protein>
<dbReference type="RefSeq" id="WP_155201208.1">
    <property type="nucleotide sequence ID" value="NZ_JBBNKJ010000032.1"/>
</dbReference>
<dbReference type="InterPro" id="IPR005754">
    <property type="entry name" value="Sortase"/>
</dbReference>
<dbReference type="InterPro" id="IPR023365">
    <property type="entry name" value="Sortase_dom-sf"/>
</dbReference>
<evidence type="ECO:0000313" key="3">
    <source>
        <dbReference type="EMBL" id="MTS29165.1"/>
    </source>
</evidence>
<feature type="region of interest" description="Disordered" evidence="2">
    <location>
        <begin position="54"/>
        <end position="90"/>
    </location>
</feature>
<evidence type="ECO:0000256" key="2">
    <source>
        <dbReference type="SAM" id="MobiDB-lite"/>
    </source>
</evidence>
<reference evidence="5 6" key="1">
    <citation type="journal article" date="2019" name="Nat. Med.">
        <title>A library of human gut bacterial isolates paired with longitudinal multiomics data enables mechanistic microbiome research.</title>
        <authorList>
            <person name="Poyet M."/>
            <person name="Groussin M."/>
            <person name="Gibbons S.M."/>
            <person name="Avila-Pacheco J."/>
            <person name="Jiang X."/>
            <person name="Kearney S.M."/>
            <person name="Perrotta A.R."/>
            <person name="Berdy B."/>
            <person name="Zhao S."/>
            <person name="Lieberman T.D."/>
            <person name="Swanson P.K."/>
            <person name="Smith M."/>
            <person name="Roesemann S."/>
            <person name="Alexander J.E."/>
            <person name="Rich S.A."/>
            <person name="Livny J."/>
            <person name="Vlamakis H."/>
            <person name="Clish C."/>
            <person name="Bullock K."/>
            <person name="Deik A."/>
            <person name="Scott J."/>
            <person name="Pierce K.A."/>
            <person name="Xavier R.J."/>
            <person name="Alm E.J."/>
        </authorList>
    </citation>
    <scope>NUCLEOTIDE SEQUENCE [LARGE SCALE GENOMIC DNA]</scope>
    <source>
        <strain evidence="3 6">BIOML-A4</strain>
        <strain evidence="4 5">BIOML-A7</strain>
    </source>
</reference>
<evidence type="ECO:0000313" key="4">
    <source>
        <dbReference type="EMBL" id="MTS51506.1"/>
    </source>
</evidence>
<gene>
    <name evidence="4" type="ORF">GMD52_08120</name>
    <name evidence="3" type="ORF">GMD59_18055</name>
</gene>
<keyword evidence="1" id="KW-0378">Hydrolase</keyword>
<dbReference type="EMBL" id="WMZU01000054">
    <property type="protein sequence ID" value="MTS29165.1"/>
    <property type="molecule type" value="Genomic_DNA"/>
</dbReference>
<accession>A0A6I3R1P0</accession>
<evidence type="ECO:0000313" key="6">
    <source>
        <dbReference type="Proteomes" id="UP000472755"/>
    </source>
</evidence>
<dbReference type="Gene3D" id="2.40.260.10">
    <property type="entry name" value="Sortase"/>
    <property type="match status" value="1"/>
</dbReference>